<evidence type="ECO:0000313" key="5">
    <source>
        <dbReference type="EMBL" id="ADU63985.1"/>
    </source>
</evidence>
<dbReference type="AlphaFoldDB" id="E6VRB3"/>
<proteinExistence type="predicted"/>
<evidence type="ECO:0000259" key="1">
    <source>
        <dbReference type="Pfam" id="PF01548"/>
    </source>
</evidence>
<accession>E6VRB3</accession>
<dbReference type="KEGG" id="das:Daes_0825"/>
<dbReference type="Pfam" id="PF02371">
    <property type="entry name" value="Transposase_20"/>
    <property type="match status" value="1"/>
</dbReference>
<evidence type="ECO:0000259" key="2">
    <source>
        <dbReference type="Pfam" id="PF02371"/>
    </source>
</evidence>
<dbReference type="EMBL" id="CP002431">
    <property type="protein sequence ID" value="ADU64204.1"/>
    <property type="molecule type" value="Genomic_DNA"/>
</dbReference>
<reference evidence="3 7" key="2">
    <citation type="journal article" date="2014" name="Genome Announc.">
        <title>Complete Genome Sequence of the Subsurface, Mesophilic Sulfate-Reducing Bacterium Desulfovibrio aespoeensis Aspo-2.</title>
        <authorList>
            <person name="Pedersen K."/>
            <person name="Bengtsson A."/>
            <person name="Edlund J."/>
            <person name="Rabe L."/>
            <person name="Hazen T."/>
            <person name="Chakraborty R."/>
            <person name="Goodwin L."/>
            <person name="Shapiro N."/>
        </authorList>
    </citation>
    <scope>NUCLEOTIDE SEQUENCE [LARGE SCALE GENOMIC DNA]</scope>
    <source>
        <strain evidence="3">Aspo-2</strain>
        <strain evidence="7">ATCC 700646 / DSM 10631 / Aspo-2</strain>
    </source>
</reference>
<evidence type="ECO:0000313" key="7">
    <source>
        <dbReference type="Proteomes" id="UP000002191"/>
    </source>
</evidence>
<name>E6VRB3_PSEA9</name>
<dbReference type="KEGG" id="das:Daes_2792"/>
<feature type="domain" description="Transposase IS110-like N-terminal" evidence="1">
    <location>
        <begin position="23"/>
        <end position="165"/>
    </location>
</feature>
<dbReference type="EMBL" id="CP002431">
    <property type="protein sequence ID" value="ADU63788.1"/>
    <property type="molecule type" value="Genomic_DNA"/>
</dbReference>
<dbReference type="GO" id="GO:0003677">
    <property type="term" value="F:DNA binding"/>
    <property type="evidence" value="ECO:0007669"/>
    <property type="project" value="InterPro"/>
</dbReference>
<reference evidence="7" key="1">
    <citation type="submission" date="2010-12" db="EMBL/GenBank/DDBJ databases">
        <title>Complete sequence of Desulfovibrio aespoeensis Aspo-2.</title>
        <authorList>
            <consortium name="US DOE Joint Genome Institute"/>
            <person name="Lucas S."/>
            <person name="Copeland A."/>
            <person name="Lapidus A."/>
            <person name="Cheng J.-F."/>
            <person name="Goodwin L."/>
            <person name="Pitluck S."/>
            <person name="Chertkov O."/>
            <person name="Misra M."/>
            <person name="Detter J.C."/>
            <person name="Han C."/>
            <person name="Tapia R."/>
            <person name="Land M."/>
            <person name="Hauser L."/>
            <person name="Kyrpides N."/>
            <person name="Ivanova N."/>
            <person name="Ovchinnikova G."/>
            <person name="Pedersen K."/>
            <person name="Jagevall S."/>
            <person name="Hazen T."/>
            <person name="Woyke T."/>
        </authorList>
    </citation>
    <scope>NUCLEOTIDE SEQUENCE [LARGE SCALE GENOMIC DNA]</scope>
    <source>
        <strain evidence="7">ATCC 700646 / DSM 10631 / Aspo-2</strain>
    </source>
</reference>
<dbReference type="EMBL" id="CP002431">
    <property type="protein sequence ID" value="ADU63985.1"/>
    <property type="molecule type" value="Genomic_DNA"/>
</dbReference>
<dbReference type="KEGG" id="das:Daes_3213"/>
<dbReference type="GO" id="GO:0006313">
    <property type="term" value="P:DNA transposition"/>
    <property type="evidence" value="ECO:0007669"/>
    <property type="project" value="InterPro"/>
</dbReference>
<dbReference type="Pfam" id="PF01548">
    <property type="entry name" value="DEDD_Tnp_IS110"/>
    <property type="match status" value="1"/>
</dbReference>
<keyword evidence="7" id="KW-1185">Reference proteome</keyword>
<dbReference type="InterPro" id="IPR002525">
    <property type="entry name" value="Transp_IS110-like_N"/>
</dbReference>
<dbReference type="GO" id="GO:0004803">
    <property type="term" value="F:transposase activity"/>
    <property type="evidence" value="ECO:0007669"/>
    <property type="project" value="InterPro"/>
</dbReference>
<dbReference type="Proteomes" id="UP000002191">
    <property type="component" value="Chromosome"/>
</dbReference>
<dbReference type="STRING" id="643562.Daes_0825"/>
<dbReference type="OrthoDB" id="5453147at2"/>
<sequence length="355" mass="39334">MAKYSVSRISDFLEAFEGREIHVGVDVHKLSYHVAVRREDGACETWVAPAKPYDLVLALLELGQPIAQVTYESGPTGFGLCRAMEEAGIDCCVVAPSKVPRAVVAGSKTDRLDCIKLADYAAKGMLKGIAVPTPAEEGERSLIRRRSQIVDNIRRAKLRIKSLLLYVGAEEPPGLSQWSGQAVGRLSTLQIEPAAKLTLDSLLRELSWQKVELKEIEATLSMIMVKRHEEAMKRLRTVPGVGPTVATTFLLEVFRPERFQCHEQVVSYLGLAPTVRQSGERSSRGRLVPVGQKRLRSLLVESAWIWQAKVPKIKERYNQLVAKTGVPQKAIAAIARLLAIVLWRLSLSGRCYQSS</sequence>
<dbReference type="InterPro" id="IPR047650">
    <property type="entry name" value="Transpos_IS110"/>
</dbReference>
<dbReference type="NCBIfam" id="NF033542">
    <property type="entry name" value="transpos_IS110"/>
    <property type="match status" value="1"/>
</dbReference>
<protein>
    <submittedName>
        <fullName evidence="3">Transposase IS116/IS110/IS902 family protein</fullName>
    </submittedName>
</protein>
<dbReference type="InterPro" id="IPR003346">
    <property type="entry name" value="Transposase_20"/>
</dbReference>
<evidence type="ECO:0000313" key="3">
    <source>
        <dbReference type="EMBL" id="ADU61842.1"/>
    </source>
</evidence>
<dbReference type="PANTHER" id="PTHR33055">
    <property type="entry name" value="TRANSPOSASE FOR INSERTION SEQUENCE ELEMENT IS1111A"/>
    <property type="match status" value="1"/>
</dbReference>
<evidence type="ECO:0000313" key="4">
    <source>
        <dbReference type="EMBL" id="ADU63788.1"/>
    </source>
</evidence>
<dbReference type="KEGG" id="das:Daes_2991"/>
<evidence type="ECO:0000313" key="6">
    <source>
        <dbReference type="EMBL" id="ADU64204.1"/>
    </source>
</evidence>
<dbReference type="EMBL" id="CP002431">
    <property type="protein sequence ID" value="ADU61842.1"/>
    <property type="molecule type" value="Genomic_DNA"/>
</dbReference>
<organism evidence="3 7">
    <name type="scientific">Pseudodesulfovibrio aespoeensis (strain ATCC 700646 / DSM 10631 / Aspo-2)</name>
    <name type="common">Desulfovibrio aespoeensis</name>
    <dbReference type="NCBI Taxonomy" id="643562"/>
    <lineage>
        <taxon>Bacteria</taxon>
        <taxon>Pseudomonadati</taxon>
        <taxon>Thermodesulfobacteriota</taxon>
        <taxon>Desulfovibrionia</taxon>
        <taxon>Desulfovibrionales</taxon>
        <taxon>Desulfovibrionaceae</taxon>
    </lineage>
</organism>
<dbReference type="HOGENOM" id="CLU_036902_1_2_7"/>
<feature type="domain" description="Transposase IS116/IS110/IS902 C-terminal" evidence="2">
    <location>
        <begin position="233"/>
        <end position="317"/>
    </location>
</feature>
<gene>
    <name evidence="3" type="ordered locus">Daes_0825</name>
    <name evidence="4" type="ordered locus">Daes_2792</name>
    <name evidence="5" type="ordered locus">Daes_2991</name>
    <name evidence="6" type="ordered locus">Daes_3213</name>
</gene>
<dbReference type="eggNOG" id="COG3547">
    <property type="taxonomic scope" value="Bacteria"/>
</dbReference>
<dbReference type="RefSeq" id="WP_013513773.1">
    <property type="nucleotide sequence ID" value="NC_014844.1"/>
</dbReference>